<accession>J9G6V0</accession>
<protein>
    <submittedName>
        <fullName evidence="1">Haloacid dehalogenase-type hydrolase</fullName>
    </submittedName>
</protein>
<dbReference type="GO" id="GO:0016787">
    <property type="term" value="F:hydrolase activity"/>
    <property type="evidence" value="ECO:0007669"/>
    <property type="project" value="UniProtKB-KW"/>
</dbReference>
<organism evidence="1">
    <name type="scientific">gut metagenome</name>
    <dbReference type="NCBI Taxonomy" id="749906"/>
    <lineage>
        <taxon>unclassified sequences</taxon>
        <taxon>metagenomes</taxon>
        <taxon>organismal metagenomes</taxon>
    </lineage>
</organism>
<dbReference type="NCBIfam" id="TIGR01509">
    <property type="entry name" value="HAD-SF-IA-v3"/>
    <property type="match status" value="1"/>
</dbReference>
<dbReference type="AlphaFoldDB" id="J9G6V0"/>
<comment type="caution">
    <text evidence="1">The sequence shown here is derived from an EMBL/GenBank/DDBJ whole genome shotgun (WGS) entry which is preliminary data.</text>
</comment>
<dbReference type="InterPro" id="IPR023214">
    <property type="entry name" value="HAD_sf"/>
</dbReference>
<dbReference type="SFLD" id="SFLDG01129">
    <property type="entry name" value="C1.5:_HAD__Beta-PGM__Phosphata"/>
    <property type="match status" value="1"/>
</dbReference>
<dbReference type="InterPro" id="IPR006439">
    <property type="entry name" value="HAD-SF_hydro_IA"/>
</dbReference>
<dbReference type="SFLD" id="SFLDS00003">
    <property type="entry name" value="Haloacid_Dehalogenase"/>
    <property type="match status" value="1"/>
</dbReference>
<dbReference type="PANTHER" id="PTHR43611">
    <property type="entry name" value="ALPHA-D-GLUCOSE 1-PHOSPHATE PHOSPHATASE"/>
    <property type="match status" value="1"/>
</dbReference>
<proteinExistence type="predicted"/>
<name>J9G6V0_9ZZZZ</name>
<reference evidence="1" key="1">
    <citation type="journal article" date="2012" name="PLoS ONE">
        <title>Gene sets for utilization of primary and secondary nutrition supplies in the distal gut of endangered iberian lynx.</title>
        <authorList>
            <person name="Alcaide M."/>
            <person name="Messina E."/>
            <person name="Richter M."/>
            <person name="Bargiela R."/>
            <person name="Peplies J."/>
            <person name="Huws S.A."/>
            <person name="Newbold C.J."/>
            <person name="Golyshin P.N."/>
            <person name="Simon M.A."/>
            <person name="Lopez G."/>
            <person name="Yakimov M.M."/>
            <person name="Ferrer M."/>
        </authorList>
    </citation>
    <scope>NUCLEOTIDE SEQUENCE</scope>
</reference>
<sequence>MKLLFDFGGVLVDLDKSRCIQAFQKLGFDILPYLGTYAQGGFFSELERGLITVPEFCQKLREVSGLDITDDAIIEAWKQYLTTVPEERLEMLLKAKQHYPLYILSNTNSIHWDMAREQFFHYKGLEVEDFFDKVFLSNEIHAEKPSPAIYQAVIEGIGGKAEDILFFDDCETNCEGARACGMQARLAPANSLWLNYFDPNGKLNSTTEEAIKQLL</sequence>
<dbReference type="InterPro" id="IPR036412">
    <property type="entry name" value="HAD-like_sf"/>
</dbReference>
<dbReference type="CDD" id="cd02603">
    <property type="entry name" value="HAD_sEH-N_like"/>
    <property type="match status" value="1"/>
</dbReference>
<gene>
    <name evidence="1" type="ORF">EVA_16654</name>
</gene>
<dbReference type="PANTHER" id="PTHR43611:SF3">
    <property type="entry name" value="FLAVIN MONONUCLEOTIDE HYDROLASE 1, CHLOROPLATIC"/>
    <property type="match status" value="1"/>
</dbReference>
<dbReference type="Gene3D" id="3.40.50.1000">
    <property type="entry name" value="HAD superfamily/HAD-like"/>
    <property type="match status" value="1"/>
</dbReference>
<dbReference type="Gene3D" id="1.10.150.240">
    <property type="entry name" value="Putative phosphatase, domain 2"/>
    <property type="match status" value="1"/>
</dbReference>
<evidence type="ECO:0000313" key="1">
    <source>
        <dbReference type="EMBL" id="EJW95224.1"/>
    </source>
</evidence>
<dbReference type="InterPro" id="IPR023198">
    <property type="entry name" value="PGP-like_dom2"/>
</dbReference>
<dbReference type="SUPFAM" id="SSF56784">
    <property type="entry name" value="HAD-like"/>
    <property type="match status" value="1"/>
</dbReference>
<keyword evidence="1" id="KW-0378">Hydrolase</keyword>
<dbReference type="EMBL" id="AMCI01005923">
    <property type="protein sequence ID" value="EJW95224.1"/>
    <property type="molecule type" value="Genomic_DNA"/>
</dbReference>
<dbReference type="Pfam" id="PF00702">
    <property type="entry name" value="Hydrolase"/>
    <property type="match status" value="1"/>
</dbReference>